<dbReference type="Proteomes" id="UP000008810">
    <property type="component" value="Chromosome 3"/>
</dbReference>
<sequence length="102" mass="10915">MGQAKVKVEALLLVVVMLASCFAPSFSATRCIPRRLLAVAASRYQEPCNEERIDRGRATPVADSPQGREAVAGSRRPKGPQPPVGRTMTAMSAPRNIPGNNN</sequence>
<gene>
    <name evidence="3" type="ORF">BRADI_3g11240v3</name>
</gene>
<feature type="signal peptide" evidence="2">
    <location>
        <begin position="1"/>
        <end position="27"/>
    </location>
</feature>
<feature type="region of interest" description="Disordered" evidence="1">
    <location>
        <begin position="50"/>
        <end position="102"/>
    </location>
</feature>
<dbReference type="AlphaFoldDB" id="I1HZV6"/>
<dbReference type="PROSITE" id="PS51257">
    <property type="entry name" value="PROKAR_LIPOPROTEIN"/>
    <property type="match status" value="1"/>
</dbReference>
<evidence type="ECO:0000313" key="5">
    <source>
        <dbReference type="Proteomes" id="UP000008810"/>
    </source>
</evidence>
<dbReference type="EMBL" id="CM000882">
    <property type="protein sequence ID" value="KQJ94569.1"/>
    <property type="molecule type" value="Genomic_DNA"/>
</dbReference>
<accession>I1HZV6</accession>
<reference evidence="4" key="3">
    <citation type="submission" date="2018-08" db="UniProtKB">
        <authorList>
            <consortium name="EnsemblPlants"/>
        </authorList>
    </citation>
    <scope>IDENTIFICATION</scope>
    <source>
        <strain evidence="4">cv. Bd21</strain>
    </source>
</reference>
<evidence type="ECO:0000256" key="2">
    <source>
        <dbReference type="SAM" id="SignalP"/>
    </source>
</evidence>
<dbReference type="HOGENOM" id="CLU_2281324_0_0_1"/>
<keyword evidence="2" id="KW-0732">Signal</keyword>
<dbReference type="InParanoid" id="I1HZV6"/>
<keyword evidence="5" id="KW-1185">Reference proteome</keyword>
<dbReference type="OMA" id="NDDPIGR"/>
<protein>
    <submittedName>
        <fullName evidence="3 4">Uncharacterized protein</fullName>
    </submittedName>
</protein>
<proteinExistence type="predicted"/>
<feature type="chain" id="PRO_5014094948" evidence="2">
    <location>
        <begin position="28"/>
        <end position="102"/>
    </location>
</feature>
<reference evidence="3 4" key="1">
    <citation type="journal article" date="2010" name="Nature">
        <title>Genome sequencing and analysis of the model grass Brachypodium distachyon.</title>
        <authorList>
            <consortium name="International Brachypodium Initiative"/>
        </authorList>
    </citation>
    <scope>NUCLEOTIDE SEQUENCE [LARGE SCALE GENOMIC DNA]</scope>
    <source>
        <strain evidence="3 4">Bd21</strain>
    </source>
</reference>
<dbReference type="EnsemblPlants" id="KQJ94569">
    <property type="protein sequence ID" value="KQJ94569"/>
    <property type="gene ID" value="BRADI_3g11240v3"/>
</dbReference>
<evidence type="ECO:0000313" key="4">
    <source>
        <dbReference type="EnsemblPlants" id="KQJ94569"/>
    </source>
</evidence>
<evidence type="ECO:0000313" key="3">
    <source>
        <dbReference type="EMBL" id="KQJ94569.1"/>
    </source>
</evidence>
<organism evidence="4">
    <name type="scientific">Brachypodium distachyon</name>
    <name type="common">Purple false brome</name>
    <name type="synonym">Trachynia distachya</name>
    <dbReference type="NCBI Taxonomy" id="15368"/>
    <lineage>
        <taxon>Eukaryota</taxon>
        <taxon>Viridiplantae</taxon>
        <taxon>Streptophyta</taxon>
        <taxon>Embryophyta</taxon>
        <taxon>Tracheophyta</taxon>
        <taxon>Spermatophyta</taxon>
        <taxon>Magnoliopsida</taxon>
        <taxon>Liliopsida</taxon>
        <taxon>Poales</taxon>
        <taxon>Poaceae</taxon>
        <taxon>BOP clade</taxon>
        <taxon>Pooideae</taxon>
        <taxon>Stipodae</taxon>
        <taxon>Brachypodieae</taxon>
        <taxon>Brachypodium</taxon>
    </lineage>
</organism>
<name>I1HZV6_BRADI</name>
<evidence type="ECO:0000256" key="1">
    <source>
        <dbReference type="SAM" id="MobiDB-lite"/>
    </source>
</evidence>
<reference evidence="3" key="2">
    <citation type="submission" date="2017-06" db="EMBL/GenBank/DDBJ databases">
        <title>WGS assembly of Brachypodium distachyon.</title>
        <authorList>
            <consortium name="The International Brachypodium Initiative"/>
            <person name="Lucas S."/>
            <person name="Harmon-Smith M."/>
            <person name="Lail K."/>
            <person name="Tice H."/>
            <person name="Grimwood J."/>
            <person name="Bruce D."/>
            <person name="Barry K."/>
            <person name="Shu S."/>
            <person name="Lindquist E."/>
            <person name="Wang M."/>
            <person name="Pitluck S."/>
            <person name="Vogel J.P."/>
            <person name="Garvin D.F."/>
            <person name="Mockler T.C."/>
            <person name="Schmutz J."/>
            <person name="Rokhsar D."/>
            <person name="Bevan M.W."/>
        </authorList>
    </citation>
    <scope>NUCLEOTIDE SEQUENCE</scope>
    <source>
        <strain evidence="3">Bd21</strain>
    </source>
</reference>
<dbReference type="Gramene" id="KQJ94569">
    <property type="protein sequence ID" value="KQJ94569"/>
    <property type="gene ID" value="BRADI_3g11240v3"/>
</dbReference>